<feature type="transmembrane region" description="Helical" evidence="3">
    <location>
        <begin position="42"/>
        <end position="65"/>
    </location>
</feature>
<evidence type="ECO:0000313" key="4">
    <source>
        <dbReference type="EMBL" id="VYT10042.1"/>
    </source>
</evidence>
<feature type="transmembrane region" description="Helical" evidence="3">
    <location>
        <begin position="105"/>
        <end position="126"/>
    </location>
</feature>
<sequence length="178" mass="18589">MKFQTKKLVLSALFMALTCVATMSIRIPTPGTGGYIHPGDALVILSGALFGPVWGFLIAGIGSCLADLLGGYLTYVPITFLIKGLVAFFSALAFQKLAASSKKHYLPLALGGIADIVLVAGGYFLFEFFLYGQGAAASIPANLIQGISGLLISQLLYPVLCAVPDVKRMLAANSGSNL</sequence>
<dbReference type="RefSeq" id="WP_004223053.1">
    <property type="nucleotide sequence ID" value="NZ_CACRSY010000012.1"/>
</dbReference>
<evidence type="ECO:0000256" key="1">
    <source>
        <dbReference type="ARBA" id="ARBA00022692"/>
    </source>
</evidence>
<dbReference type="Pfam" id="PF07155">
    <property type="entry name" value="ECF-ribofla_trS"/>
    <property type="match status" value="1"/>
</dbReference>
<name>A0A6N2TZR1_BLAHA</name>
<protein>
    <submittedName>
        <fullName evidence="4">Thiamine transporter HmpT</fullName>
    </submittedName>
</protein>
<dbReference type="GO" id="GO:0016020">
    <property type="term" value="C:membrane"/>
    <property type="evidence" value="ECO:0007669"/>
    <property type="project" value="InterPro"/>
</dbReference>
<dbReference type="InterPro" id="IPR009825">
    <property type="entry name" value="ECF_substrate-spec-like"/>
</dbReference>
<dbReference type="AlphaFoldDB" id="A0A6N2TZR1"/>
<keyword evidence="1 3" id="KW-0812">Transmembrane</keyword>
<proteinExistence type="predicted"/>
<keyword evidence="3" id="KW-0472">Membrane</keyword>
<keyword evidence="2 3" id="KW-1133">Transmembrane helix</keyword>
<accession>A0A6N2TZR1</accession>
<reference evidence="4" key="1">
    <citation type="submission" date="2019-11" db="EMBL/GenBank/DDBJ databases">
        <authorList>
            <person name="Feng L."/>
        </authorList>
    </citation>
    <scope>NUCLEOTIDE SEQUENCE</scope>
    <source>
        <strain evidence="4">BhanseniiLFYP23</strain>
    </source>
</reference>
<organism evidence="4">
    <name type="scientific">Blautia hansenii</name>
    <name type="common">Ruminococcus hansenii</name>
    <dbReference type="NCBI Taxonomy" id="1322"/>
    <lineage>
        <taxon>Bacteria</taxon>
        <taxon>Bacillati</taxon>
        <taxon>Bacillota</taxon>
        <taxon>Clostridia</taxon>
        <taxon>Lachnospirales</taxon>
        <taxon>Lachnospiraceae</taxon>
        <taxon>Blautia</taxon>
    </lineage>
</organism>
<feature type="transmembrane region" description="Helical" evidence="3">
    <location>
        <begin position="72"/>
        <end position="93"/>
    </location>
</feature>
<evidence type="ECO:0000256" key="3">
    <source>
        <dbReference type="SAM" id="Phobius"/>
    </source>
</evidence>
<dbReference type="EMBL" id="CACRSY010000012">
    <property type="protein sequence ID" value="VYT10042.1"/>
    <property type="molecule type" value="Genomic_DNA"/>
</dbReference>
<evidence type="ECO:0000256" key="2">
    <source>
        <dbReference type="ARBA" id="ARBA00022989"/>
    </source>
</evidence>
<dbReference type="Gene3D" id="1.10.1760.20">
    <property type="match status" value="1"/>
</dbReference>
<dbReference type="PANTHER" id="PTHR37815:SF3">
    <property type="entry name" value="UPF0397 PROTEIN SPR0429"/>
    <property type="match status" value="1"/>
</dbReference>
<dbReference type="PANTHER" id="PTHR37815">
    <property type="entry name" value="UPF0397 PROTEIN BC_2624-RELATED"/>
    <property type="match status" value="1"/>
</dbReference>
<gene>
    <name evidence="4" type="primary">hmpT</name>
    <name evidence="4" type="ORF">BHLFYP23_00150</name>
</gene>